<dbReference type="InterPro" id="IPR043129">
    <property type="entry name" value="ATPase_NBD"/>
</dbReference>
<dbReference type="SUPFAM" id="SSF53067">
    <property type="entry name" value="Actin-like ATPase domain"/>
    <property type="match status" value="2"/>
</dbReference>
<sequence>MSRVLCINPGSTSTKIAVFDDEAEVCAVTVRHPAEELAAFGRVAQQASFRRDLILDALAQAGFGLDTLDAVVGRGGLIRPVAGGTYLVDADLLDELRHPTGEHASNLGGILAVELAAAAHAAPRPNGPVPEPVEGAHGASTSSASGEITSTGRDGGQVQAFIVDPVVVDEFEPLARYSGHPEIERRSIFHALNQKAVARHDASDKGRRYEDLNLIVAHLGGGISVGAHRRGRVIDVNNALDGDGPFAPERAGGLPTASWAKLVLSGRYTPAETRRLLAGRGGLASLLGTSDAREAEARATAGDEQARLALDAMAYQVAKEIGSAAAVLAGDVDAIVLTGGLAHDHAFVAAITACVSFIADVVTYPGEDEMPALRDGALRVLRGIEPAKLFADEVLLR</sequence>
<dbReference type="GO" id="GO:0047761">
    <property type="term" value="F:butyrate kinase activity"/>
    <property type="evidence" value="ECO:0007669"/>
    <property type="project" value="UniProtKB-UniRule"/>
</dbReference>
<dbReference type="NCBIfam" id="TIGR02707">
    <property type="entry name" value="butyr_kinase"/>
    <property type="match status" value="1"/>
</dbReference>
<dbReference type="PANTHER" id="PTHR21060:SF3">
    <property type="entry name" value="BUTYRATE KINASE 2-RELATED"/>
    <property type="match status" value="1"/>
</dbReference>
<accession>A0A4Q9KK21</accession>
<name>A0A4Q9KK21_PROTD</name>
<comment type="subcellular location">
    <subcellularLocation>
        <location evidence="1 9">Cytoplasm</location>
    </subcellularLocation>
</comment>
<keyword evidence="13" id="KW-1185">Reference proteome</keyword>
<evidence type="ECO:0000256" key="5">
    <source>
        <dbReference type="ARBA" id="ARBA00022741"/>
    </source>
</evidence>
<dbReference type="PROSITE" id="PS01075">
    <property type="entry name" value="ACETATE_KINASE_1"/>
    <property type="match status" value="1"/>
</dbReference>
<dbReference type="CDD" id="cd24011">
    <property type="entry name" value="ASKHA_NBD_BK"/>
    <property type="match status" value="1"/>
</dbReference>
<evidence type="ECO:0000313" key="12">
    <source>
        <dbReference type="EMBL" id="TBT94807.1"/>
    </source>
</evidence>
<dbReference type="GO" id="GO:0008776">
    <property type="term" value="F:acetate kinase activity"/>
    <property type="evidence" value="ECO:0007669"/>
    <property type="project" value="TreeGrafter"/>
</dbReference>
<evidence type="ECO:0000256" key="6">
    <source>
        <dbReference type="ARBA" id="ARBA00022777"/>
    </source>
</evidence>
<keyword evidence="3 9" id="KW-0963">Cytoplasm</keyword>
<dbReference type="PANTHER" id="PTHR21060">
    <property type="entry name" value="ACETATE KINASE"/>
    <property type="match status" value="1"/>
</dbReference>
<dbReference type="HAMAP" id="MF_00542">
    <property type="entry name" value="Butyrate_kinase"/>
    <property type="match status" value="1"/>
</dbReference>
<dbReference type="EMBL" id="SDMR01000009">
    <property type="protein sequence ID" value="TBT94807.1"/>
    <property type="molecule type" value="Genomic_DNA"/>
</dbReference>
<gene>
    <name evidence="9 12" type="primary">buk</name>
    <name evidence="12" type="ORF">ET996_08445</name>
</gene>
<organism evidence="12 13">
    <name type="scientific">Propioniciclava tarda</name>
    <dbReference type="NCBI Taxonomy" id="433330"/>
    <lineage>
        <taxon>Bacteria</taxon>
        <taxon>Bacillati</taxon>
        <taxon>Actinomycetota</taxon>
        <taxon>Actinomycetes</taxon>
        <taxon>Propionibacteriales</taxon>
        <taxon>Propionibacteriaceae</taxon>
        <taxon>Propioniciclava</taxon>
    </lineage>
</organism>
<dbReference type="PRINTS" id="PR00471">
    <property type="entry name" value="ACETATEKNASE"/>
</dbReference>
<evidence type="ECO:0000256" key="1">
    <source>
        <dbReference type="ARBA" id="ARBA00004496"/>
    </source>
</evidence>
<protein>
    <recommendedName>
        <fullName evidence="9">Probable butyrate kinase</fullName>
        <shortName evidence="9">BK</shortName>
        <ecNumber evidence="9">2.7.2.7</ecNumber>
    </recommendedName>
    <alternativeName>
        <fullName evidence="9">Branched-chain carboxylic acid kinase</fullName>
    </alternativeName>
</protein>
<feature type="compositionally biased region" description="Low complexity" evidence="11">
    <location>
        <begin position="135"/>
        <end position="146"/>
    </location>
</feature>
<comment type="similarity">
    <text evidence="2 9 10">Belongs to the acetokinase family.</text>
</comment>
<comment type="catalytic activity">
    <reaction evidence="8 9">
        <text>butanoate + ATP = butanoyl phosphate + ADP</text>
        <dbReference type="Rhea" id="RHEA:13585"/>
        <dbReference type="ChEBI" id="CHEBI:17968"/>
        <dbReference type="ChEBI" id="CHEBI:30616"/>
        <dbReference type="ChEBI" id="CHEBI:58079"/>
        <dbReference type="ChEBI" id="CHEBI:456216"/>
        <dbReference type="EC" id="2.7.2.7"/>
    </reaction>
</comment>
<dbReference type="InterPro" id="IPR000890">
    <property type="entry name" value="Aliphatic_acid_kin_short-chain"/>
</dbReference>
<keyword evidence="4 9" id="KW-0808">Transferase</keyword>
<dbReference type="PROSITE" id="PS01076">
    <property type="entry name" value="ACETATE_KINASE_2"/>
    <property type="match status" value="1"/>
</dbReference>
<evidence type="ECO:0000256" key="10">
    <source>
        <dbReference type="RuleBase" id="RU003835"/>
    </source>
</evidence>
<keyword evidence="5 9" id="KW-0547">Nucleotide-binding</keyword>
<dbReference type="NCBIfam" id="NF002834">
    <property type="entry name" value="PRK03011.1-5"/>
    <property type="match status" value="1"/>
</dbReference>
<evidence type="ECO:0000256" key="2">
    <source>
        <dbReference type="ARBA" id="ARBA00008748"/>
    </source>
</evidence>
<dbReference type="Pfam" id="PF00871">
    <property type="entry name" value="Acetate_kinase"/>
    <property type="match status" value="1"/>
</dbReference>
<comment type="caution">
    <text evidence="12">The sequence shown here is derived from an EMBL/GenBank/DDBJ whole genome shotgun (WGS) entry which is preliminary data.</text>
</comment>
<dbReference type="EC" id="2.7.2.7" evidence="9"/>
<dbReference type="GO" id="GO:0006083">
    <property type="term" value="P:acetate metabolic process"/>
    <property type="evidence" value="ECO:0007669"/>
    <property type="project" value="TreeGrafter"/>
</dbReference>
<dbReference type="Gene3D" id="3.30.420.40">
    <property type="match status" value="2"/>
</dbReference>
<dbReference type="OrthoDB" id="9771859at2"/>
<dbReference type="GO" id="GO:0005524">
    <property type="term" value="F:ATP binding"/>
    <property type="evidence" value="ECO:0007669"/>
    <property type="project" value="UniProtKB-KW"/>
</dbReference>
<evidence type="ECO:0000256" key="9">
    <source>
        <dbReference type="HAMAP-Rule" id="MF_00542"/>
    </source>
</evidence>
<reference evidence="12 13" key="1">
    <citation type="submission" date="2019-01" db="EMBL/GenBank/DDBJ databases">
        <title>Lactibacter flavus gen. nov., sp. nov., a novel bacterium of the family Propionibacteriaceae isolated from raw milk and dairy products.</title>
        <authorList>
            <person name="Huptas C."/>
            <person name="Wenning M."/>
            <person name="Breitenwieser F."/>
            <person name="Doll E."/>
            <person name="Von Neubeck M."/>
            <person name="Busse H.-J."/>
            <person name="Scherer S."/>
        </authorList>
    </citation>
    <scope>NUCLEOTIDE SEQUENCE [LARGE SCALE GENOMIC DNA]</scope>
    <source>
        <strain evidence="13">DSM 22130 / JCM 15804 / WR061</strain>
    </source>
</reference>
<feature type="region of interest" description="Disordered" evidence="11">
    <location>
        <begin position="122"/>
        <end position="153"/>
    </location>
</feature>
<evidence type="ECO:0000256" key="3">
    <source>
        <dbReference type="ARBA" id="ARBA00022490"/>
    </source>
</evidence>
<dbReference type="AlphaFoldDB" id="A0A4Q9KK21"/>
<evidence type="ECO:0000256" key="11">
    <source>
        <dbReference type="SAM" id="MobiDB-lite"/>
    </source>
</evidence>
<dbReference type="Proteomes" id="UP000291933">
    <property type="component" value="Unassembled WGS sequence"/>
</dbReference>
<proteinExistence type="inferred from homology"/>
<dbReference type="PIRSF" id="PIRSF036458">
    <property type="entry name" value="Butyrate_kin"/>
    <property type="match status" value="1"/>
</dbReference>
<evidence type="ECO:0000256" key="7">
    <source>
        <dbReference type="ARBA" id="ARBA00022840"/>
    </source>
</evidence>
<keyword evidence="7 9" id="KW-0067">ATP-binding</keyword>
<evidence type="ECO:0000313" key="13">
    <source>
        <dbReference type="Proteomes" id="UP000291933"/>
    </source>
</evidence>
<evidence type="ECO:0000256" key="8">
    <source>
        <dbReference type="ARBA" id="ARBA00048596"/>
    </source>
</evidence>
<dbReference type="RefSeq" id="WP_131172123.1">
    <property type="nucleotide sequence ID" value="NZ_FXTL01000009.1"/>
</dbReference>
<dbReference type="InterPro" id="IPR011245">
    <property type="entry name" value="Butyrate_kin"/>
</dbReference>
<evidence type="ECO:0000256" key="4">
    <source>
        <dbReference type="ARBA" id="ARBA00022679"/>
    </source>
</evidence>
<dbReference type="InterPro" id="IPR023865">
    <property type="entry name" value="Aliphatic_acid_kinase_CS"/>
</dbReference>
<dbReference type="GO" id="GO:0005737">
    <property type="term" value="C:cytoplasm"/>
    <property type="evidence" value="ECO:0007669"/>
    <property type="project" value="UniProtKB-SubCell"/>
</dbReference>
<keyword evidence="6 9" id="KW-0418">Kinase</keyword>